<dbReference type="InterPro" id="IPR023572">
    <property type="entry name" value="Archease_dom"/>
</dbReference>
<dbReference type="InterPro" id="IPR002804">
    <property type="entry name" value="Archease"/>
</dbReference>
<keyword evidence="4" id="KW-0106">Calcium</keyword>
<gene>
    <name evidence="6" type="ORF">FVE85_3918</name>
</gene>
<dbReference type="SUPFAM" id="SSF69819">
    <property type="entry name" value="MTH1598-like"/>
    <property type="match status" value="1"/>
</dbReference>
<accession>A0A5J4YT28</accession>
<dbReference type="PANTHER" id="PTHR12682">
    <property type="entry name" value="ARCHEASE"/>
    <property type="match status" value="1"/>
</dbReference>
<comment type="similarity">
    <text evidence="1">Belongs to the archease family.</text>
</comment>
<sequence>MGDDGFEQLIYDASRGQHEYLSHTADVKIHAWGDSLGYAFCAGAVGMFGYLTELDCVRVDAHIKPVVVHVHGHDAQSLLFSFLDECLFIFSTELLVVRQIVLTDFRCADHEPDGQEGSQAFSVRAVLYGEKWDSKKHPAGCEIKAITFNEMEIYRTNGDTPAWHVEFVVDI</sequence>
<dbReference type="GO" id="GO:0072669">
    <property type="term" value="C:tRNA-splicing ligase complex"/>
    <property type="evidence" value="ECO:0007669"/>
    <property type="project" value="TreeGrafter"/>
</dbReference>
<dbReference type="OMA" id="AITYHKM"/>
<comment type="caution">
    <text evidence="6">The sequence shown here is derived from an EMBL/GenBank/DDBJ whole genome shotgun (WGS) entry which is preliminary data.</text>
</comment>
<evidence type="ECO:0000313" key="7">
    <source>
        <dbReference type="Proteomes" id="UP000324585"/>
    </source>
</evidence>
<dbReference type="EMBL" id="VRMN01000005">
    <property type="protein sequence ID" value="KAA8493943.1"/>
    <property type="molecule type" value="Genomic_DNA"/>
</dbReference>
<keyword evidence="2" id="KW-0819">tRNA processing</keyword>
<evidence type="ECO:0000256" key="4">
    <source>
        <dbReference type="ARBA" id="ARBA00022837"/>
    </source>
</evidence>
<proteinExistence type="inferred from homology"/>
<dbReference type="InterPro" id="IPR036820">
    <property type="entry name" value="Archease_dom_sf"/>
</dbReference>
<organism evidence="6 7">
    <name type="scientific">Porphyridium purpureum</name>
    <name type="common">Red alga</name>
    <name type="synonym">Porphyridium cruentum</name>
    <dbReference type="NCBI Taxonomy" id="35688"/>
    <lineage>
        <taxon>Eukaryota</taxon>
        <taxon>Rhodophyta</taxon>
        <taxon>Bangiophyceae</taxon>
        <taxon>Porphyridiales</taxon>
        <taxon>Porphyridiaceae</taxon>
        <taxon>Porphyridium</taxon>
    </lineage>
</organism>
<evidence type="ECO:0000256" key="3">
    <source>
        <dbReference type="ARBA" id="ARBA00022723"/>
    </source>
</evidence>
<evidence type="ECO:0000256" key="1">
    <source>
        <dbReference type="ARBA" id="ARBA00007963"/>
    </source>
</evidence>
<dbReference type="Proteomes" id="UP000324585">
    <property type="component" value="Unassembled WGS sequence"/>
</dbReference>
<evidence type="ECO:0000313" key="6">
    <source>
        <dbReference type="EMBL" id="KAA8493943.1"/>
    </source>
</evidence>
<feature type="domain" description="Archease" evidence="5">
    <location>
        <begin position="19"/>
        <end position="171"/>
    </location>
</feature>
<name>A0A5J4YT28_PORPP</name>
<dbReference type="Pfam" id="PF01951">
    <property type="entry name" value="Archease"/>
    <property type="match status" value="1"/>
</dbReference>
<dbReference type="GO" id="GO:0006388">
    <property type="term" value="P:tRNA splicing, via endonucleolytic cleavage and ligation"/>
    <property type="evidence" value="ECO:0007669"/>
    <property type="project" value="TreeGrafter"/>
</dbReference>
<keyword evidence="7" id="KW-1185">Reference proteome</keyword>
<keyword evidence="3" id="KW-0479">Metal-binding</keyword>
<dbReference type="PANTHER" id="PTHR12682:SF11">
    <property type="entry name" value="PROTEIN ARCHEASE"/>
    <property type="match status" value="1"/>
</dbReference>
<protein>
    <submittedName>
        <fullName evidence="6">Protein archease-like</fullName>
    </submittedName>
</protein>
<evidence type="ECO:0000259" key="5">
    <source>
        <dbReference type="Pfam" id="PF01951"/>
    </source>
</evidence>
<reference evidence="7" key="1">
    <citation type="journal article" date="2019" name="Nat. Commun.">
        <title>Expansion of phycobilisome linker gene families in mesophilic red algae.</title>
        <authorList>
            <person name="Lee J."/>
            <person name="Kim D."/>
            <person name="Bhattacharya D."/>
            <person name="Yoon H.S."/>
        </authorList>
    </citation>
    <scope>NUCLEOTIDE SEQUENCE [LARGE SCALE GENOMIC DNA]</scope>
    <source>
        <strain evidence="7">CCMP 1328</strain>
    </source>
</reference>
<evidence type="ECO:0000256" key="2">
    <source>
        <dbReference type="ARBA" id="ARBA00022694"/>
    </source>
</evidence>
<dbReference type="GO" id="GO:0046872">
    <property type="term" value="F:metal ion binding"/>
    <property type="evidence" value="ECO:0007669"/>
    <property type="project" value="UniProtKB-KW"/>
</dbReference>
<dbReference type="Gene3D" id="3.55.10.10">
    <property type="entry name" value="Archease domain"/>
    <property type="match status" value="1"/>
</dbReference>
<dbReference type="OrthoDB" id="2190767at2759"/>
<dbReference type="AlphaFoldDB" id="A0A5J4YT28"/>